<dbReference type="SUPFAM" id="SSF55159">
    <property type="entry name" value="eIF1-like"/>
    <property type="match status" value="1"/>
</dbReference>
<comment type="domain">
    <text evidence="4">The SUI1 domain may be involved in RNA binding.</text>
</comment>
<dbReference type="EMBL" id="JANBOH010000035">
    <property type="protein sequence ID" value="KAJ1647251.1"/>
    <property type="molecule type" value="Genomic_DNA"/>
</dbReference>
<evidence type="ECO:0000313" key="7">
    <source>
        <dbReference type="EMBL" id="KAJ1647251.1"/>
    </source>
</evidence>
<evidence type="ECO:0000256" key="2">
    <source>
        <dbReference type="ARBA" id="ARBA00011742"/>
    </source>
</evidence>
<comment type="subcellular location">
    <subcellularLocation>
        <location evidence="4">Cytoplasm</location>
    </subcellularLocation>
</comment>
<evidence type="ECO:0000256" key="4">
    <source>
        <dbReference type="RuleBase" id="RU361273"/>
    </source>
</evidence>
<dbReference type="CDD" id="cd11607">
    <property type="entry name" value="DENR_C"/>
    <property type="match status" value="1"/>
</dbReference>
<dbReference type="Proteomes" id="UP001145021">
    <property type="component" value="Unassembled WGS sequence"/>
</dbReference>
<evidence type="ECO:0000259" key="6">
    <source>
        <dbReference type="PROSITE" id="PS50296"/>
    </source>
</evidence>
<dbReference type="PANTHER" id="PTHR12789:SF0">
    <property type="entry name" value="DENSITY-REGULATED PROTEIN"/>
    <property type="match status" value="1"/>
</dbReference>
<dbReference type="GO" id="GO:0002188">
    <property type="term" value="P:translation reinitiation"/>
    <property type="evidence" value="ECO:0007669"/>
    <property type="project" value="TreeGrafter"/>
</dbReference>
<organism evidence="7 8">
    <name type="scientific">Coemansia asiatica</name>
    <dbReference type="NCBI Taxonomy" id="1052880"/>
    <lineage>
        <taxon>Eukaryota</taxon>
        <taxon>Fungi</taxon>
        <taxon>Fungi incertae sedis</taxon>
        <taxon>Zoopagomycota</taxon>
        <taxon>Kickxellomycotina</taxon>
        <taxon>Kickxellomycetes</taxon>
        <taxon>Kickxellales</taxon>
        <taxon>Kickxellaceae</taxon>
        <taxon>Coemansia</taxon>
    </lineage>
</organism>
<comment type="subunit">
    <text evidence="2 4">Interacts with the 40S ribosomal subunit.</text>
</comment>
<evidence type="ECO:0000313" key="8">
    <source>
        <dbReference type="Proteomes" id="UP001145021"/>
    </source>
</evidence>
<protein>
    <recommendedName>
        <fullName evidence="3 4">Translation machinery-associated protein 22</fullName>
    </recommendedName>
</protein>
<dbReference type="InterPro" id="IPR005873">
    <property type="entry name" value="DENR_eukaryotes"/>
</dbReference>
<dbReference type="GO" id="GO:0005737">
    <property type="term" value="C:cytoplasm"/>
    <property type="evidence" value="ECO:0007669"/>
    <property type="project" value="UniProtKB-SubCell"/>
</dbReference>
<dbReference type="Pfam" id="PF21023">
    <property type="entry name" value="DENR_N"/>
    <property type="match status" value="1"/>
</dbReference>
<feature type="compositionally biased region" description="Low complexity" evidence="5">
    <location>
        <begin position="182"/>
        <end position="192"/>
    </location>
</feature>
<evidence type="ECO:0000256" key="1">
    <source>
        <dbReference type="ARBA" id="ARBA00007514"/>
    </source>
</evidence>
<comment type="similarity">
    <text evidence="1 4">Belongs to the DENR family.</text>
</comment>
<sequence length="192" mass="21492">MSTILYCGVCTLPPEYCEFSASRKKCEQWLQQTHPAEHARLYSDQAITEKLAMTTLSDEKVAKEAAKMEKAMSKEEARMARELEKKMASKVVIKRVERNKRKRVTTVTGLEVFGVDLKKTAKEFANHFACGGSVSKNPQGQDEIVVQGDFSDEILQIILKKHPSVPRDNIELVEEDKKAKKGTSASGATEQD</sequence>
<dbReference type="InterPro" id="IPR046447">
    <property type="entry name" value="DENR_C"/>
</dbReference>
<dbReference type="PROSITE" id="PS50296">
    <property type="entry name" value="SUI1"/>
    <property type="match status" value="1"/>
</dbReference>
<keyword evidence="4" id="KW-0963">Cytoplasm</keyword>
<dbReference type="GO" id="GO:0005840">
    <property type="term" value="C:ribosome"/>
    <property type="evidence" value="ECO:0007669"/>
    <property type="project" value="UniProtKB-KW"/>
</dbReference>
<dbReference type="InterPro" id="IPR001950">
    <property type="entry name" value="SUI1"/>
</dbReference>
<accession>A0A9W7XLG8</accession>
<dbReference type="GO" id="GO:1990904">
    <property type="term" value="C:ribonucleoprotein complex"/>
    <property type="evidence" value="ECO:0007669"/>
    <property type="project" value="UniProtKB-KW"/>
</dbReference>
<dbReference type="GO" id="GO:0003729">
    <property type="term" value="F:mRNA binding"/>
    <property type="evidence" value="ECO:0007669"/>
    <property type="project" value="TreeGrafter"/>
</dbReference>
<dbReference type="InterPro" id="IPR050318">
    <property type="entry name" value="DENR/SUI1_TIF"/>
</dbReference>
<name>A0A9W7XLG8_9FUNG</name>
<evidence type="ECO:0000256" key="3">
    <source>
        <dbReference type="ARBA" id="ARBA00020058"/>
    </source>
</evidence>
<dbReference type="AlphaFoldDB" id="A0A9W7XLG8"/>
<proteinExistence type="inferred from homology"/>
<feature type="region of interest" description="Disordered" evidence="5">
    <location>
        <begin position="168"/>
        <end position="192"/>
    </location>
</feature>
<evidence type="ECO:0000256" key="5">
    <source>
        <dbReference type="SAM" id="MobiDB-lite"/>
    </source>
</evidence>
<dbReference type="GO" id="GO:0001731">
    <property type="term" value="P:formation of translation preinitiation complex"/>
    <property type="evidence" value="ECO:0007669"/>
    <property type="project" value="TreeGrafter"/>
</dbReference>
<dbReference type="Gene3D" id="3.30.780.10">
    <property type="entry name" value="SUI1-like domain"/>
    <property type="match status" value="1"/>
</dbReference>
<dbReference type="Pfam" id="PF01253">
    <property type="entry name" value="SUI1"/>
    <property type="match status" value="1"/>
</dbReference>
<dbReference type="InterPro" id="IPR048517">
    <property type="entry name" value="DENR_N"/>
</dbReference>
<gene>
    <name evidence="7" type="primary">TMA22</name>
    <name evidence="7" type="ORF">LPJ64_001364</name>
</gene>
<keyword evidence="8" id="KW-1185">Reference proteome</keyword>
<dbReference type="InterPro" id="IPR036877">
    <property type="entry name" value="SUI1_dom_sf"/>
</dbReference>
<dbReference type="GO" id="GO:0003743">
    <property type="term" value="F:translation initiation factor activity"/>
    <property type="evidence" value="ECO:0007669"/>
    <property type="project" value="InterPro"/>
</dbReference>
<reference evidence="7" key="1">
    <citation type="submission" date="2022-07" db="EMBL/GenBank/DDBJ databases">
        <title>Phylogenomic reconstructions and comparative analyses of Kickxellomycotina fungi.</title>
        <authorList>
            <person name="Reynolds N.K."/>
            <person name="Stajich J.E."/>
            <person name="Barry K."/>
            <person name="Grigoriev I.V."/>
            <person name="Crous P."/>
            <person name="Smith M.E."/>
        </authorList>
    </citation>
    <scope>NUCLEOTIDE SEQUENCE</scope>
    <source>
        <strain evidence="7">NBRC 105413</strain>
    </source>
</reference>
<keyword evidence="4" id="KW-0689">Ribosomal protein</keyword>
<comment type="caution">
    <text evidence="7">The sequence shown here is derived from an EMBL/GenBank/DDBJ whole genome shotgun (WGS) entry which is preliminary data.</text>
</comment>
<feature type="domain" description="SUI1" evidence="6">
    <location>
        <begin position="91"/>
        <end position="162"/>
    </location>
</feature>
<dbReference type="PANTHER" id="PTHR12789">
    <property type="entry name" value="DENSITY-REGULATED PROTEIN HOMOLOG"/>
    <property type="match status" value="1"/>
</dbReference>
<keyword evidence="4" id="KW-0687">Ribonucleoprotein</keyword>
<dbReference type="NCBIfam" id="TIGR01159">
    <property type="entry name" value="DRP1"/>
    <property type="match status" value="1"/>
</dbReference>